<evidence type="ECO:0008006" key="2">
    <source>
        <dbReference type="Google" id="ProtNLM"/>
    </source>
</evidence>
<organism evidence="1">
    <name type="scientific">viral metagenome</name>
    <dbReference type="NCBI Taxonomy" id="1070528"/>
    <lineage>
        <taxon>unclassified sequences</taxon>
        <taxon>metagenomes</taxon>
        <taxon>organismal metagenomes</taxon>
    </lineage>
</organism>
<sequence>MIYYSEDTVNDLFHDEIFLKDCEDYKNSNDELTKCMKFINNIELNKKYFRLEMNKRRGYKKRQQYKETDTTCIKEVNSLLNKLTDKNILSIRTKIKDKLGDKIYLKNLTIDSILEKCIIHTPYISLYLDLINYLYGIDNNNMIQSSTDKLYQSIQNIEFKEESDYLRMCERNKKLDKLIGHSLLITELEKKKIVTGKIHPALETLMENLTVYDEDEEKYKCVQCLYNIFKSYYGEYILPEGYNQKLKTLIDNEKSMKIKFKIMDILERK</sequence>
<dbReference type="EMBL" id="MN738838">
    <property type="protein sequence ID" value="QHT39090.1"/>
    <property type="molecule type" value="Genomic_DNA"/>
</dbReference>
<dbReference type="InterPro" id="IPR016024">
    <property type="entry name" value="ARM-type_fold"/>
</dbReference>
<accession>A0A6C0FHL1</accession>
<evidence type="ECO:0000313" key="1">
    <source>
        <dbReference type="EMBL" id="QHT39090.1"/>
    </source>
</evidence>
<dbReference type="Gene3D" id="1.25.40.180">
    <property type="match status" value="1"/>
</dbReference>
<dbReference type="AlphaFoldDB" id="A0A6C0FHL1"/>
<proteinExistence type="predicted"/>
<dbReference type="SUPFAM" id="SSF48371">
    <property type="entry name" value="ARM repeat"/>
    <property type="match status" value="1"/>
</dbReference>
<name>A0A6C0FHL1_9ZZZZ</name>
<protein>
    <recommendedName>
        <fullName evidence="2">MIF4G domain-containing protein</fullName>
    </recommendedName>
</protein>
<reference evidence="1" key="1">
    <citation type="journal article" date="2020" name="Nature">
        <title>Giant virus diversity and host interactions through global metagenomics.</title>
        <authorList>
            <person name="Schulz F."/>
            <person name="Roux S."/>
            <person name="Paez-Espino D."/>
            <person name="Jungbluth S."/>
            <person name="Walsh D.A."/>
            <person name="Denef V.J."/>
            <person name="McMahon K.D."/>
            <person name="Konstantinidis K.T."/>
            <person name="Eloe-Fadrosh E.A."/>
            <person name="Kyrpides N.C."/>
            <person name="Woyke T."/>
        </authorList>
    </citation>
    <scope>NUCLEOTIDE SEQUENCE</scope>
    <source>
        <strain evidence="1">GVMAG-S-ERX556126-94</strain>
    </source>
</reference>